<name>A0AAW2ZA19_9EUKA</name>
<dbReference type="PROSITE" id="PS51205">
    <property type="entry name" value="VPS9"/>
    <property type="match status" value="1"/>
</dbReference>
<comment type="caution">
    <text evidence="3">The sequence shown here is derived from an EMBL/GenBank/DDBJ whole genome shotgun (WGS) entry which is preliminary data.</text>
</comment>
<evidence type="ECO:0000313" key="4">
    <source>
        <dbReference type="Proteomes" id="UP001431209"/>
    </source>
</evidence>
<feature type="non-terminal residue" evidence="3">
    <location>
        <position position="1"/>
    </location>
</feature>
<dbReference type="PANTHER" id="PTHR23101:SF25">
    <property type="entry name" value="GTPASE-ACTIVATING PROTEIN AND VPS9 DOMAIN-CONTAINING PROTEIN 1"/>
    <property type="match status" value="1"/>
</dbReference>
<dbReference type="Gene3D" id="1.20.1050.80">
    <property type="entry name" value="VPS9 domain"/>
    <property type="match status" value="1"/>
</dbReference>
<dbReference type="GO" id="GO:0005085">
    <property type="term" value="F:guanyl-nucleotide exchange factor activity"/>
    <property type="evidence" value="ECO:0007669"/>
    <property type="project" value="InterPro"/>
</dbReference>
<dbReference type="GO" id="GO:0005829">
    <property type="term" value="C:cytosol"/>
    <property type="evidence" value="ECO:0007669"/>
    <property type="project" value="TreeGrafter"/>
</dbReference>
<dbReference type="SUPFAM" id="SSF109993">
    <property type="entry name" value="VPS9 domain"/>
    <property type="match status" value="1"/>
</dbReference>
<evidence type="ECO:0000313" key="3">
    <source>
        <dbReference type="EMBL" id="KAL0486117.1"/>
    </source>
</evidence>
<feature type="region of interest" description="Disordered" evidence="1">
    <location>
        <begin position="689"/>
        <end position="723"/>
    </location>
</feature>
<accession>A0AAW2ZA19</accession>
<protein>
    <recommendedName>
        <fullName evidence="2">VPS9 domain-containing protein</fullName>
    </recommendedName>
</protein>
<dbReference type="GO" id="GO:0016192">
    <property type="term" value="P:vesicle-mediated transport"/>
    <property type="evidence" value="ECO:0007669"/>
    <property type="project" value="InterPro"/>
</dbReference>
<dbReference type="Pfam" id="PF04784">
    <property type="entry name" value="DUF547"/>
    <property type="match status" value="1"/>
</dbReference>
<gene>
    <name evidence="3" type="ORF">AKO1_001747</name>
</gene>
<dbReference type="EMBL" id="JAOPGA020001202">
    <property type="protein sequence ID" value="KAL0486117.1"/>
    <property type="molecule type" value="Genomic_DNA"/>
</dbReference>
<feature type="domain" description="VPS9" evidence="2">
    <location>
        <begin position="482"/>
        <end position="650"/>
    </location>
</feature>
<evidence type="ECO:0000259" key="2">
    <source>
        <dbReference type="PROSITE" id="PS51205"/>
    </source>
</evidence>
<organism evidence="3 4">
    <name type="scientific">Acrasis kona</name>
    <dbReference type="NCBI Taxonomy" id="1008807"/>
    <lineage>
        <taxon>Eukaryota</taxon>
        <taxon>Discoba</taxon>
        <taxon>Heterolobosea</taxon>
        <taxon>Tetramitia</taxon>
        <taxon>Eutetramitia</taxon>
        <taxon>Acrasidae</taxon>
        <taxon>Acrasis</taxon>
    </lineage>
</organism>
<dbReference type="PANTHER" id="PTHR23101">
    <property type="entry name" value="RAB GDP/GTP EXCHANGE FACTOR"/>
    <property type="match status" value="1"/>
</dbReference>
<evidence type="ECO:0000256" key="1">
    <source>
        <dbReference type="SAM" id="MobiDB-lite"/>
    </source>
</evidence>
<sequence length="1019" mass="117306">REPDDLITHSIVFDYERREKVKQRESTRSHSSSKIDVVDSRFQFKNRDFHSDPKKELDLEFVNTVIREGMNKTDYLVILLSNRYITKGWLNVENLTKILNATKENGNLRQILLGYDSVTLSTCVQDILKLESIIKQCNIPFMRVQWEWTFQSFSLLTGSEVQCRSSISIPRPKGVPHSISWVDAHDIADAIVKIMARSNANRTEKTFRYCFLRGPESLTLSDMCAVVSKCLNKVTQVYNLPNDQDTFPNLFIKDRLIDKQHTLRNSFITYYRKLEDEKTVITDNDLENILQRPPTNFIDFVNLNSYMFADLLELDVPSPPNLTISRAKRNIAARSNSQYNNKGCAVIQSLNGCLNIDEQENVVMDFLLQRSLDPNGQLFNVCKRFSNLFISNFNHHRRSTVEDELESFNMSKTLVNSFIERMIDILSLQVHHQILKNPSINSQTVNASVRDMRGHFYRVVEALLFKDIHPTLLSLYKNHYKETNDLFNNKCKNELQKCTPMHLGVPHSFCLHQDGPYTDQGLNSQHNYQPAISTLQNMTKPPHALVDCSLKSLIKAQDTIIQCINQYKKTFHNSPSSNGQDKEETVGADDLVPIMIYIIIKANITDLWCESKMIQDFVHESIMMGSIGYSYTTLEASIDYICSLDWTTLDKSFVQMEQQVRKTRDFDMIKQTDKQMRIMKGMSMSINASFRSPSSSSPSSSTSSVHFQRGLSTSDSDPNAMSAKEATELSSELLAHVIALYESIPELFEGRYKWGAHNELTNALRSISPTKVSQFVIATQELSRVRFQRFFVDDSHPNLLSVFLLNLYHVMMYHGILSHGSFPMLHEKDREQFMMVEVQYDVDNVTLTLDDVHCLMTGKGHCNLHGIMERFYRNEPALILLMNQCCVSSPLLHVYTVQDGLNWRDVVKRRCSSFLFDTCRFDHTKKHLLVPQQLMTFAQQVGKNNTDDIVGFLIDFFPEGSPLRTELLAVDIGDGEENYDIKVVPFCYEFYIKLDDVENEIDEIADDFQRSFSDESPLN</sequence>
<dbReference type="InterPro" id="IPR003123">
    <property type="entry name" value="VPS9"/>
</dbReference>
<dbReference type="Gene3D" id="3.40.50.720">
    <property type="entry name" value="NAD(P)-binding Rossmann-like Domain"/>
    <property type="match status" value="1"/>
</dbReference>
<dbReference type="Pfam" id="PF02204">
    <property type="entry name" value="VPS9"/>
    <property type="match status" value="1"/>
</dbReference>
<dbReference type="SMART" id="SM00167">
    <property type="entry name" value="VPS9"/>
    <property type="match status" value="1"/>
</dbReference>
<dbReference type="InterPro" id="IPR037191">
    <property type="entry name" value="VPS9_dom_sf"/>
</dbReference>
<dbReference type="AlphaFoldDB" id="A0AAW2ZA19"/>
<dbReference type="GO" id="GO:0031267">
    <property type="term" value="F:small GTPase binding"/>
    <property type="evidence" value="ECO:0007669"/>
    <property type="project" value="TreeGrafter"/>
</dbReference>
<feature type="compositionally biased region" description="Polar residues" evidence="1">
    <location>
        <begin position="710"/>
        <end position="719"/>
    </location>
</feature>
<keyword evidence="4" id="KW-1185">Reference proteome</keyword>
<dbReference type="InterPro" id="IPR045046">
    <property type="entry name" value="Vps9-like"/>
</dbReference>
<feature type="compositionally biased region" description="Low complexity" evidence="1">
    <location>
        <begin position="692"/>
        <end position="704"/>
    </location>
</feature>
<reference evidence="3 4" key="1">
    <citation type="submission" date="2024-03" db="EMBL/GenBank/DDBJ databases">
        <title>The Acrasis kona genome and developmental transcriptomes reveal deep origins of eukaryotic multicellular pathways.</title>
        <authorList>
            <person name="Sheikh S."/>
            <person name="Fu C.-J."/>
            <person name="Brown M.W."/>
            <person name="Baldauf S.L."/>
        </authorList>
    </citation>
    <scope>NUCLEOTIDE SEQUENCE [LARGE SCALE GENOMIC DNA]</scope>
    <source>
        <strain evidence="3 4">ATCC MYA-3509</strain>
    </source>
</reference>
<dbReference type="GO" id="GO:0030139">
    <property type="term" value="C:endocytic vesicle"/>
    <property type="evidence" value="ECO:0007669"/>
    <property type="project" value="TreeGrafter"/>
</dbReference>
<proteinExistence type="predicted"/>
<dbReference type="InterPro" id="IPR006869">
    <property type="entry name" value="DUF547"/>
</dbReference>
<dbReference type="Proteomes" id="UP001431209">
    <property type="component" value="Unassembled WGS sequence"/>
</dbReference>